<dbReference type="VEuPathDB" id="FungiDB:DFL_002748"/>
<dbReference type="SUPFAM" id="SSF48150">
    <property type="entry name" value="DNA-glycosylase"/>
    <property type="match status" value="1"/>
</dbReference>
<feature type="region of interest" description="Disordered" evidence="1">
    <location>
        <begin position="396"/>
        <end position="466"/>
    </location>
</feature>
<dbReference type="CDD" id="cd00056">
    <property type="entry name" value="ENDO3c"/>
    <property type="match status" value="1"/>
</dbReference>
<dbReference type="OrthoDB" id="5607at2759"/>
<feature type="region of interest" description="Disordered" evidence="1">
    <location>
        <begin position="1"/>
        <end position="64"/>
    </location>
</feature>
<dbReference type="RefSeq" id="XP_067494112.1">
    <property type="nucleotide sequence ID" value="XM_067631580.1"/>
</dbReference>
<dbReference type="Pfam" id="PF00730">
    <property type="entry name" value="HhH-GPD"/>
    <property type="match status" value="1"/>
</dbReference>
<dbReference type="STRING" id="97331.A0A437ABV3"/>
<evidence type="ECO:0000256" key="1">
    <source>
        <dbReference type="SAM" id="MobiDB-lite"/>
    </source>
</evidence>
<feature type="domain" description="HhH-GPD" evidence="2">
    <location>
        <begin position="111"/>
        <end position="282"/>
    </location>
</feature>
<dbReference type="PANTHER" id="PTHR47203:SF1">
    <property type="entry name" value="HYPOTHETICAL BASE EXCISION DNA REPAIR PROTEIN (EUROFUNG)"/>
    <property type="match status" value="1"/>
</dbReference>
<evidence type="ECO:0000313" key="3">
    <source>
        <dbReference type="EMBL" id="RVD88568.1"/>
    </source>
</evidence>
<feature type="compositionally biased region" description="Polar residues" evidence="1">
    <location>
        <begin position="438"/>
        <end position="449"/>
    </location>
</feature>
<dbReference type="GO" id="GO:0006285">
    <property type="term" value="P:base-excision repair, AP site formation"/>
    <property type="evidence" value="ECO:0007669"/>
    <property type="project" value="UniProtKB-ARBA"/>
</dbReference>
<dbReference type="InterPro" id="IPR003265">
    <property type="entry name" value="HhH-GPD_domain"/>
</dbReference>
<name>A0A437ABV3_ARTFL</name>
<dbReference type="EMBL" id="SAEB01000003">
    <property type="protein sequence ID" value="RVD88568.1"/>
    <property type="molecule type" value="Genomic_DNA"/>
</dbReference>
<reference evidence="3 4" key="1">
    <citation type="submission" date="2019-01" db="EMBL/GenBank/DDBJ databases">
        <title>Intercellular communication is required for trap formation in the nematode-trapping fungus Duddingtonia flagrans.</title>
        <authorList>
            <person name="Youssar L."/>
            <person name="Wernet V."/>
            <person name="Hensel N."/>
            <person name="Hildebrandt H.-G."/>
            <person name="Fischer R."/>
        </authorList>
    </citation>
    <scope>NUCLEOTIDE SEQUENCE [LARGE SCALE GENOMIC DNA]</scope>
    <source>
        <strain evidence="3 4">CBS H-5679</strain>
    </source>
</reference>
<feature type="compositionally biased region" description="Basic and acidic residues" evidence="1">
    <location>
        <begin position="274"/>
        <end position="290"/>
    </location>
</feature>
<organism evidence="3 4">
    <name type="scientific">Arthrobotrys flagrans</name>
    <name type="common">Nematode-trapping fungus</name>
    <name type="synonym">Trichothecium flagrans</name>
    <dbReference type="NCBI Taxonomy" id="97331"/>
    <lineage>
        <taxon>Eukaryota</taxon>
        <taxon>Fungi</taxon>
        <taxon>Dikarya</taxon>
        <taxon>Ascomycota</taxon>
        <taxon>Pezizomycotina</taxon>
        <taxon>Orbiliomycetes</taxon>
        <taxon>Orbiliales</taxon>
        <taxon>Orbiliaceae</taxon>
        <taxon>Arthrobotrys</taxon>
    </lineage>
</organism>
<comment type="caution">
    <text evidence="3">The sequence shown here is derived from an EMBL/GenBank/DDBJ whole genome shotgun (WGS) entry which is preliminary data.</text>
</comment>
<keyword evidence="4" id="KW-1185">Reference proteome</keyword>
<evidence type="ECO:0000313" key="4">
    <source>
        <dbReference type="Proteomes" id="UP000283090"/>
    </source>
</evidence>
<accession>A0A437ABV3</accession>
<protein>
    <recommendedName>
        <fullName evidence="2">HhH-GPD domain-containing protein</fullName>
    </recommendedName>
</protein>
<dbReference type="GeneID" id="93585059"/>
<dbReference type="Gene3D" id="1.10.340.30">
    <property type="entry name" value="Hypothetical protein, domain 2"/>
    <property type="match status" value="1"/>
</dbReference>
<proteinExistence type="predicted"/>
<dbReference type="SMART" id="SM00478">
    <property type="entry name" value="ENDO3c"/>
    <property type="match status" value="1"/>
</dbReference>
<dbReference type="GO" id="GO:0003824">
    <property type="term" value="F:catalytic activity"/>
    <property type="evidence" value="ECO:0007669"/>
    <property type="project" value="InterPro"/>
</dbReference>
<evidence type="ECO:0000259" key="2">
    <source>
        <dbReference type="SMART" id="SM00478"/>
    </source>
</evidence>
<gene>
    <name evidence="3" type="ORF">DFL_002748</name>
</gene>
<dbReference type="AlphaFoldDB" id="A0A437ABV3"/>
<feature type="region of interest" description="Disordered" evidence="1">
    <location>
        <begin position="264"/>
        <end position="319"/>
    </location>
</feature>
<feature type="compositionally biased region" description="Low complexity" evidence="1">
    <location>
        <begin position="294"/>
        <end position="304"/>
    </location>
</feature>
<dbReference type="Proteomes" id="UP000283090">
    <property type="component" value="Unassembled WGS sequence"/>
</dbReference>
<dbReference type="InterPro" id="IPR011257">
    <property type="entry name" value="DNA_glycosylase"/>
</dbReference>
<sequence length="482" mass="52396">MARQLRSTAKPASKPPPHDSTTKTTTSPKRKVPDANLDLPKPTPKKKKLSLKASPFPAHPFPTPSQCHRVHSLLTAAHGPAIRPDTLTASTLHAGCGEVPSVLDSLLRTVLSANTSAQNSTRAFHGLIKKYGHDPIHGGVNWCSVHKSDIKELYKAIEKGGLANIKSKAIKGILEGVCEDAKRRGGKDGEISLDYLHERGDEEVMETLMGFKGVGVKTATCVLMFCLRRSAFPVDTHVFRISKLLGWVPTPGYQRELVSKIAPLELPEGEEDGREGKGSGRAENSDRVDTKTLNSGSDRNGNGNRRFRPVKLKGGSGKEAKVTRDTTFLHLDTRVPDELKYGLHQLMIRHGRCCPTCNAAGGRKYGIATKKSVTVKEEIADRTFEKSTVEVVVKEEPADTPPPMQDATADAGDNDSDAKIKIQDQNGLASESKGKPIYNNSSQPVQTTLDHLLESKFDPTSQPRSSSRALFALKVTPFLIPS</sequence>
<dbReference type="PANTHER" id="PTHR47203">
    <property type="match status" value="1"/>
</dbReference>